<reference evidence="3" key="1">
    <citation type="journal article" date="2019" name="Int. J. Syst. Evol. Microbiol.">
        <title>The Global Catalogue of Microorganisms (GCM) 10K type strain sequencing project: providing services to taxonomists for standard genome sequencing and annotation.</title>
        <authorList>
            <consortium name="The Broad Institute Genomics Platform"/>
            <consortium name="The Broad Institute Genome Sequencing Center for Infectious Disease"/>
            <person name="Wu L."/>
            <person name="Ma J."/>
        </authorList>
    </citation>
    <scope>NUCLEOTIDE SEQUENCE [LARGE SCALE GENOMIC DNA]</scope>
    <source>
        <strain evidence="3">CGMCC 1.13574</strain>
    </source>
</reference>
<evidence type="ECO:0000313" key="2">
    <source>
        <dbReference type="EMBL" id="MFD2171147.1"/>
    </source>
</evidence>
<evidence type="ECO:0000259" key="1">
    <source>
        <dbReference type="Pfam" id="PF00881"/>
    </source>
</evidence>
<dbReference type="InterPro" id="IPR000415">
    <property type="entry name" value="Nitroreductase-like"/>
</dbReference>
<dbReference type="CDD" id="cd02142">
    <property type="entry name" value="McbC_SagB-like_oxidoreductase"/>
    <property type="match status" value="1"/>
</dbReference>
<sequence>MSNRNLSIGRSFWLQTSYLRYQAVQELKLRTEPESFLTASPHLGRLPLSMQPLRSLGPAEPLYQERSGEHLSPLVKLTTLLHLTLGLIRYEYGSVRPFHRGAPSARCLYSTELFVLSADRSWLGEEGAYRYDPLLHALERRQEGPVWDALEDALGLSLDGAEGALVLGADCWRIARLYADFAYNLATLEAGHAIAQLNVLASRLGYATTVHERFLDRQLIELLRMNGNAQAPLAVVVLWPQGKAAPAVETERVAPQEIGTRSAVSTRFEQEIGQCAELMSMMEASRLHHREELLLTEEEAFDSVAAHEHSADPCTELTCSAQHGRMPDLVDAIKSRNSGNDSIGLAATGRPIQFAELAGLLRELAAHPDVSELASEVGVYLVAHRVTGLQSGIYQFDLSRPALCPLAVQAEAGRLIERASVVDGKFINFRSLPVAFYFTVDAERALRRHGNRGFQISQMKVGRITHYLCLLAAAHGWFARPLKSYRDAEAEAMLGLSETTKMLAYQLVMGENHTPYLEFDMGL</sequence>
<feature type="domain" description="Nitroreductase" evidence="1">
    <location>
        <begin position="100"/>
        <end position="236"/>
    </location>
</feature>
<dbReference type="PANTHER" id="PTHR43745:SF2">
    <property type="entry name" value="NITROREDUCTASE MJ1384-RELATED"/>
    <property type="match status" value="1"/>
</dbReference>
<accession>A0ABW4ZYR3</accession>
<dbReference type="Proteomes" id="UP001597343">
    <property type="component" value="Unassembled WGS sequence"/>
</dbReference>
<dbReference type="RefSeq" id="WP_386047725.1">
    <property type="nucleotide sequence ID" value="NZ_JBHUIO010000009.1"/>
</dbReference>
<dbReference type="PANTHER" id="PTHR43745">
    <property type="entry name" value="NITROREDUCTASE MJ1384-RELATED"/>
    <property type="match status" value="1"/>
</dbReference>
<dbReference type="Pfam" id="PF00881">
    <property type="entry name" value="Nitroreductase"/>
    <property type="match status" value="1"/>
</dbReference>
<comment type="caution">
    <text evidence="2">The sequence shown here is derived from an EMBL/GenBank/DDBJ whole genome shotgun (WGS) entry which is preliminary data.</text>
</comment>
<dbReference type="InterPro" id="IPR029479">
    <property type="entry name" value="Nitroreductase"/>
</dbReference>
<organism evidence="2 3">
    <name type="scientific">Tumebacillus lipolyticus</name>
    <dbReference type="NCBI Taxonomy" id="1280370"/>
    <lineage>
        <taxon>Bacteria</taxon>
        <taxon>Bacillati</taxon>
        <taxon>Bacillota</taxon>
        <taxon>Bacilli</taxon>
        <taxon>Bacillales</taxon>
        <taxon>Alicyclobacillaceae</taxon>
        <taxon>Tumebacillus</taxon>
    </lineage>
</organism>
<evidence type="ECO:0000313" key="3">
    <source>
        <dbReference type="Proteomes" id="UP001597343"/>
    </source>
</evidence>
<proteinExistence type="predicted"/>
<gene>
    <name evidence="2" type="ORF">ACFSOY_14360</name>
</gene>
<name>A0ABW4ZYR3_9BACL</name>
<dbReference type="InterPro" id="IPR052544">
    <property type="entry name" value="Bacteriocin_Proc_Enz"/>
</dbReference>
<dbReference type="EMBL" id="JBHUIO010000009">
    <property type="protein sequence ID" value="MFD2171147.1"/>
    <property type="molecule type" value="Genomic_DNA"/>
</dbReference>
<dbReference type="Gene3D" id="3.40.109.10">
    <property type="entry name" value="NADH Oxidase"/>
    <property type="match status" value="2"/>
</dbReference>
<keyword evidence="3" id="KW-1185">Reference proteome</keyword>
<protein>
    <submittedName>
        <fullName evidence="2">Nitroreductase family protein</fullName>
    </submittedName>
</protein>
<dbReference type="SUPFAM" id="SSF55469">
    <property type="entry name" value="FMN-dependent nitroreductase-like"/>
    <property type="match status" value="2"/>
</dbReference>